<reference evidence="2" key="1">
    <citation type="submission" date="2022-02" db="EMBL/GenBank/DDBJ databases">
        <title>Atlantic sturgeon de novo genome assembly.</title>
        <authorList>
            <person name="Stock M."/>
            <person name="Klopp C."/>
            <person name="Guiguen Y."/>
            <person name="Cabau C."/>
            <person name="Parinello H."/>
            <person name="Santidrian Yebra-Pimentel E."/>
            <person name="Kuhl H."/>
            <person name="Dirks R.P."/>
            <person name="Guessner J."/>
            <person name="Wuertz S."/>
            <person name="Du K."/>
            <person name="Schartl M."/>
        </authorList>
    </citation>
    <scope>NUCLEOTIDE SEQUENCE</scope>
    <source>
        <strain evidence="2">STURGEONOMICS-FGT-2020</strain>
        <tissue evidence="2">Whole blood</tissue>
    </source>
</reference>
<dbReference type="AlphaFoldDB" id="A0AAD8G0M2"/>
<dbReference type="Proteomes" id="UP001230051">
    <property type="component" value="Unassembled WGS sequence"/>
</dbReference>
<comment type="caution">
    <text evidence="2">The sequence shown here is derived from an EMBL/GenBank/DDBJ whole genome shotgun (WGS) entry which is preliminary data.</text>
</comment>
<evidence type="ECO:0000313" key="2">
    <source>
        <dbReference type="EMBL" id="KAK1163263.1"/>
    </source>
</evidence>
<feature type="region of interest" description="Disordered" evidence="1">
    <location>
        <begin position="1"/>
        <end position="30"/>
    </location>
</feature>
<accession>A0AAD8G0M2</accession>
<dbReference type="EMBL" id="JAGXEW010000015">
    <property type="protein sequence ID" value="KAK1163263.1"/>
    <property type="molecule type" value="Genomic_DNA"/>
</dbReference>
<protein>
    <submittedName>
        <fullName evidence="2">Uncharacterized protein</fullName>
    </submittedName>
</protein>
<gene>
    <name evidence="2" type="ORF">AOXY_G16690</name>
</gene>
<feature type="non-terminal residue" evidence="2">
    <location>
        <position position="66"/>
    </location>
</feature>
<name>A0AAD8G0M2_ACIOX</name>
<proteinExistence type="predicted"/>
<keyword evidence="3" id="KW-1185">Reference proteome</keyword>
<organism evidence="2 3">
    <name type="scientific">Acipenser oxyrinchus oxyrinchus</name>
    <dbReference type="NCBI Taxonomy" id="40147"/>
    <lineage>
        <taxon>Eukaryota</taxon>
        <taxon>Metazoa</taxon>
        <taxon>Chordata</taxon>
        <taxon>Craniata</taxon>
        <taxon>Vertebrata</taxon>
        <taxon>Euteleostomi</taxon>
        <taxon>Actinopterygii</taxon>
        <taxon>Chondrostei</taxon>
        <taxon>Acipenseriformes</taxon>
        <taxon>Acipenseridae</taxon>
        <taxon>Acipenser</taxon>
    </lineage>
</organism>
<sequence length="66" mass="7502">MEQTPGMVPRLQDPSSIPSAGTRAGMGNGYMKHAVLKQQLIRKQQQHLLQEKQRQLDQLNGNRMEC</sequence>
<evidence type="ECO:0000256" key="1">
    <source>
        <dbReference type="SAM" id="MobiDB-lite"/>
    </source>
</evidence>
<evidence type="ECO:0000313" key="3">
    <source>
        <dbReference type="Proteomes" id="UP001230051"/>
    </source>
</evidence>